<dbReference type="eggNOG" id="ENOG502Z81W">
    <property type="taxonomic scope" value="Bacteria"/>
</dbReference>
<dbReference type="KEGG" id="dsu:Dsui_2553"/>
<gene>
    <name evidence="2" type="ordered locus">Dsui_2553</name>
</gene>
<evidence type="ECO:0000259" key="1">
    <source>
        <dbReference type="Pfam" id="PF05144"/>
    </source>
</evidence>
<evidence type="ECO:0000313" key="3">
    <source>
        <dbReference type="Proteomes" id="UP000005633"/>
    </source>
</evidence>
<name>G8QN64_AZOOP</name>
<dbReference type="GO" id="GO:0006260">
    <property type="term" value="P:DNA replication"/>
    <property type="evidence" value="ECO:0007669"/>
    <property type="project" value="InterPro"/>
</dbReference>
<dbReference type="InterPro" id="IPR022686">
    <property type="entry name" value="G2P_N"/>
</dbReference>
<dbReference type="RefSeq" id="WP_014237587.1">
    <property type="nucleotide sequence ID" value="NC_016616.1"/>
</dbReference>
<dbReference type="AlphaFoldDB" id="G8QN64"/>
<dbReference type="HOGENOM" id="CLU_065763_0_0_4"/>
<dbReference type="Proteomes" id="UP000005633">
    <property type="component" value="Chromosome"/>
</dbReference>
<dbReference type="EMBL" id="CP003153">
    <property type="protein sequence ID" value="AEV26904.1"/>
    <property type="molecule type" value="Genomic_DNA"/>
</dbReference>
<dbReference type="Pfam" id="PF05144">
    <property type="entry name" value="Phage_CRI"/>
    <property type="match status" value="1"/>
</dbReference>
<protein>
    <submittedName>
        <fullName evidence="2">Phage X family/Phage replication protein CRI</fullName>
    </submittedName>
</protein>
<feature type="domain" description="Replication-associated protein G2P N-terminal" evidence="1">
    <location>
        <begin position="58"/>
        <end position="247"/>
    </location>
</feature>
<dbReference type="OrthoDB" id="6835686at2"/>
<accession>G8QN64</accession>
<dbReference type="STRING" id="640081.Dsui_2553"/>
<evidence type="ECO:0000313" key="2">
    <source>
        <dbReference type="EMBL" id="AEV26904.1"/>
    </source>
</evidence>
<organism evidence="2 3">
    <name type="scientific">Azospira oryzae (strain ATCC BAA-33 / DSM 13638 / PS)</name>
    <name type="common">Dechlorosoma suillum</name>
    <dbReference type="NCBI Taxonomy" id="640081"/>
    <lineage>
        <taxon>Bacteria</taxon>
        <taxon>Pseudomonadati</taxon>
        <taxon>Pseudomonadota</taxon>
        <taxon>Betaproteobacteria</taxon>
        <taxon>Rhodocyclales</taxon>
        <taxon>Rhodocyclaceae</taxon>
        <taxon>Azospira</taxon>
    </lineage>
</organism>
<proteinExistence type="predicted"/>
<reference evidence="2 3" key="1">
    <citation type="journal article" date="2012" name="J. Bacteriol.">
        <title>Complete genome sequence of the anaerobic perchlorate-reducing bacterium Azospira suillum strain PS.</title>
        <authorList>
            <person name="Byrne-Bailey K.G."/>
            <person name="Coates J.D."/>
        </authorList>
    </citation>
    <scope>NUCLEOTIDE SEQUENCE [LARGE SCALE GENOMIC DNA]</scope>
    <source>
        <strain evidence="3">ATCC BAA-33 / DSM 13638 / PS</strain>
    </source>
</reference>
<sequence>MSESTVFCDWLSMYQIHSNSGELPILNDGQVIKVSAPRLRQCADLDSGCIVYGMAGEEIEYTSASRMEHEGSYETKIQLRCDGSKVEISGNLGRFGRPDNLFGVGVLECVEIANRIVTSLGLPPFEVNAKRGGFAFSQSHTKTRAVITRVDLTCNYATGSTENASRVLTVMAGQAPKRMGKNAAPKAYSNGITWNEGSRRWYEKLYFKADDLGKFASPEVVAYCRDNGILRHEISLKSTELAERGLDDVCGWARVEEGRRMENVIYGRFAEKLHRNEVSITSLDDIPGRIGEVAASYYAGRDVWRDETKTKRTRQMWRKALLPFGIDISQPPNIQHFAARIRVVEMVPAAVPHWYRTEAA</sequence>